<evidence type="ECO:0000256" key="1">
    <source>
        <dbReference type="SAM" id="SignalP"/>
    </source>
</evidence>
<dbReference type="Gene3D" id="3.10.450.520">
    <property type="match status" value="1"/>
</dbReference>
<keyword evidence="6" id="KW-1185">Reference proteome</keyword>
<feature type="chain" id="PRO_5041726770" evidence="1">
    <location>
        <begin position="20"/>
        <end position="249"/>
    </location>
</feature>
<reference evidence="3 5" key="3">
    <citation type="journal article" date="2024" name="Syst. Appl. Microbiol.">
        <title>Helicobacter cappadocius sp. nov., from lizards: The first psychrotrophic Helicobacter species.</title>
        <authorList>
            <person name="Aydin F."/>
            <person name="Tarhane S."/>
            <person name="Karakaya E."/>
            <person name="Abay S."/>
            <person name="Kayman T."/>
            <person name="Guran O."/>
            <person name="Bozkurt E."/>
            <person name="Uzum N."/>
            <person name="Avci A."/>
            <person name="Olgun K."/>
            <person name="Jablonski D."/>
            <person name="Guran C."/>
            <person name="Burcin Saticioglu I."/>
        </authorList>
    </citation>
    <scope>NUCLEOTIDE SEQUENCE [LARGE SCALE GENOMIC DNA]</scope>
    <source>
        <strain evidence="3">Faydin-H75</strain>
        <strain evidence="5">faydin-H76</strain>
    </source>
</reference>
<keyword evidence="1" id="KW-0732">Signal</keyword>
<feature type="signal peptide" evidence="1">
    <location>
        <begin position="1"/>
        <end position="19"/>
    </location>
</feature>
<organism evidence="4 5">
    <name type="scientific">Helicobacter cappadocius</name>
    <dbReference type="NCBI Taxonomy" id="3063998"/>
    <lineage>
        <taxon>Bacteria</taxon>
        <taxon>Pseudomonadati</taxon>
        <taxon>Campylobacterota</taxon>
        <taxon>Epsilonproteobacteria</taxon>
        <taxon>Campylobacterales</taxon>
        <taxon>Helicobacteraceae</taxon>
        <taxon>Helicobacter</taxon>
    </lineage>
</organism>
<dbReference type="Pfam" id="PF18257">
    <property type="entry name" value="DsbG_N"/>
    <property type="match status" value="1"/>
</dbReference>
<proteinExistence type="predicted"/>
<dbReference type="RefSeq" id="WP_305517000.1">
    <property type="nucleotide sequence ID" value="NZ_JAUPEV010000005.1"/>
</dbReference>
<sequence>MNKIVGTLVLMTFGLSVLSADVSDNIVKILQDQTGKKISVLKIESLKGSPDFKIAVIKDMETKYEIPIFVSKDGKTMIGLSNVFFSDNKNDAMLVDEVYKKTQEHNIQQQNSAKLDALFDSIPSDYVISIPSTTKGNQKITYIVSDPMCPHCQQELKGIDSRLKDTNIKMVVVGFLGKESGIKSALVLEKIKAAKTPSEKIAILNEIYNPSYKANGAKDTEIKKVENITKKISDSGIIKYVPYIYEYQK</sequence>
<evidence type="ECO:0000259" key="2">
    <source>
        <dbReference type="Pfam" id="PF18257"/>
    </source>
</evidence>
<evidence type="ECO:0000313" key="4">
    <source>
        <dbReference type="EMBL" id="MDP2538717.1"/>
    </source>
</evidence>
<dbReference type="GO" id="GO:0016853">
    <property type="term" value="F:isomerase activity"/>
    <property type="evidence" value="ECO:0007669"/>
    <property type="project" value="UniProtKB-KW"/>
</dbReference>
<feature type="domain" description="Disulfide isomerase DsbG N-terminal" evidence="2">
    <location>
        <begin position="27"/>
        <end position="115"/>
    </location>
</feature>
<dbReference type="EMBL" id="JAUYZK010000003">
    <property type="protein sequence ID" value="MDP2538717.1"/>
    <property type="molecule type" value="Genomic_DNA"/>
</dbReference>
<dbReference type="EMBL" id="JAUPEV010000005">
    <property type="protein sequence ID" value="MDO7253157.1"/>
    <property type="molecule type" value="Genomic_DNA"/>
</dbReference>
<dbReference type="AlphaFoldDB" id="A0AA90T9C3"/>
<dbReference type="InterPro" id="IPR041556">
    <property type="entry name" value="DsbG_N"/>
</dbReference>
<name>A0AA90T9C3_9HELI</name>
<accession>A0AA90T9C3</accession>
<evidence type="ECO:0000313" key="6">
    <source>
        <dbReference type="Proteomes" id="UP001240777"/>
    </source>
</evidence>
<protein>
    <submittedName>
        <fullName evidence="4">Disulfide isomerase</fullName>
    </submittedName>
</protein>
<dbReference type="Gene3D" id="3.40.30.10">
    <property type="entry name" value="Glutaredoxin"/>
    <property type="match status" value="1"/>
</dbReference>
<dbReference type="SUPFAM" id="SSF52833">
    <property type="entry name" value="Thioredoxin-like"/>
    <property type="match status" value="1"/>
</dbReference>
<dbReference type="InterPro" id="IPR036249">
    <property type="entry name" value="Thioredoxin-like_sf"/>
</dbReference>
<evidence type="ECO:0000313" key="5">
    <source>
        <dbReference type="Proteomes" id="UP001177258"/>
    </source>
</evidence>
<evidence type="ECO:0000313" key="3">
    <source>
        <dbReference type="EMBL" id="MDO7253157.1"/>
    </source>
</evidence>
<dbReference type="Proteomes" id="UP001177258">
    <property type="component" value="Unassembled WGS sequence"/>
</dbReference>
<keyword evidence="4" id="KW-0413">Isomerase</keyword>
<reference evidence="3" key="2">
    <citation type="submission" date="2023-07" db="EMBL/GenBank/DDBJ databases">
        <authorList>
            <person name="Aydin F."/>
            <person name="Tarhane S."/>
            <person name="Saticioglu I.B."/>
            <person name="Karakaya E."/>
            <person name="Abay S."/>
            <person name="Guran O."/>
            <person name="Bozkurt E."/>
            <person name="Uzum N."/>
            <person name="Olgun K."/>
            <person name="Jablonski D."/>
        </authorList>
    </citation>
    <scope>NUCLEOTIDE SEQUENCE</scope>
    <source>
        <strain evidence="3">Faydin-H75</strain>
    </source>
</reference>
<dbReference type="Proteomes" id="UP001240777">
    <property type="component" value="Unassembled WGS sequence"/>
</dbReference>
<gene>
    <name evidence="3" type="ORF">Q5I04_04440</name>
    <name evidence="4" type="ORF">Q5I06_02825</name>
</gene>
<reference evidence="4 6" key="1">
    <citation type="submission" date="2023-07" db="EMBL/GenBank/DDBJ databases">
        <title>Unpublished Manusciprt.</title>
        <authorList>
            <person name="Aydin F."/>
            <person name="Tarhane S."/>
            <person name="Saticioglu I.B."/>
            <person name="Karakaya E."/>
            <person name="Abay S."/>
            <person name="Guran O."/>
            <person name="Bozkurt E."/>
            <person name="Uzum N."/>
            <person name="Olgun K."/>
            <person name="Jablonski D."/>
        </authorList>
    </citation>
    <scope>NUCLEOTIDE SEQUENCE</scope>
    <source>
        <strain evidence="6">faydin-H75</strain>
        <strain evidence="4">Faydin-H76</strain>
    </source>
</reference>
<comment type="caution">
    <text evidence="4">The sequence shown here is derived from an EMBL/GenBank/DDBJ whole genome shotgun (WGS) entry which is preliminary data.</text>
</comment>